<evidence type="ECO:0000313" key="2">
    <source>
        <dbReference type="EMBL" id="QAY68960.1"/>
    </source>
</evidence>
<gene>
    <name evidence="2" type="ORF">ET471_01980</name>
</gene>
<reference evidence="2 3" key="1">
    <citation type="submission" date="2019-01" db="EMBL/GenBank/DDBJ databases">
        <title>Genome sequencing of strain FW10M-9.</title>
        <authorList>
            <person name="Heo J."/>
            <person name="Kim S.-J."/>
            <person name="Kim J.-S."/>
            <person name="Hong S.-B."/>
            <person name="Kwon S.-W."/>
        </authorList>
    </citation>
    <scope>NUCLEOTIDE SEQUENCE [LARGE SCALE GENOMIC DNA]</scope>
    <source>
        <strain evidence="2 3">FW10M-9</strain>
    </source>
</reference>
<protein>
    <submittedName>
        <fullName evidence="2">DUF4307 domain-containing protein</fullName>
    </submittedName>
</protein>
<keyword evidence="1" id="KW-1133">Transmembrane helix</keyword>
<accession>A0A4P6EZR9</accession>
<organism evidence="2 3">
    <name type="scientific">Xylanimonas protaetiae</name>
    <dbReference type="NCBI Taxonomy" id="2509457"/>
    <lineage>
        <taxon>Bacteria</taxon>
        <taxon>Bacillati</taxon>
        <taxon>Actinomycetota</taxon>
        <taxon>Actinomycetes</taxon>
        <taxon>Micrococcales</taxon>
        <taxon>Promicromonosporaceae</taxon>
        <taxon>Xylanimonas</taxon>
    </lineage>
</organism>
<keyword evidence="1" id="KW-0472">Membrane</keyword>
<evidence type="ECO:0000256" key="1">
    <source>
        <dbReference type="SAM" id="Phobius"/>
    </source>
</evidence>
<dbReference type="Pfam" id="PF14155">
    <property type="entry name" value="DUF4307"/>
    <property type="match status" value="1"/>
</dbReference>
<proteinExistence type="predicted"/>
<dbReference type="OrthoDB" id="5149291at2"/>
<dbReference type="KEGG" id="xya:ET471_01980"/>
<keyword evidence="1" id="KW-0812">Transmembrane</keyword>
<dbReference type="InterPro" id="IPR025443">
    <property type="entry name" value="DUF4307"/>
</dbReference>
<feature type="transmembrane region" description="Helical" evidence="1">
    <location>
        <begin position="25"/>
        <end position="45"/>
    </location>
</feature>
<name>A0A4P6EZR9_9MICO</name>
<dbReference type="Proteomes" id="UP000292118">
    <property type="component" value="Chromosome"/>
</dbReference>
<sequence length="134" mass="13875">MSDVVPPTPPVDRYGRRSAGLSRGARVAIGVALAVAVALTAWLALAQYQRSPVTADVVSFRVTSAEEIEIDFQVSMPPGTTAVCTVGALSPSFAQVGSLQVPVGPSTKATARYTVTVRTTQKADAAVIDRCISG</sequence>
<dbReference type="EMBL" id="CP035493">
    <property type="protein sequence ID" value="QAY68960.1"/>
    <property type="molecule type" value="Genomic_DNA"/>
</dbReference>
<dbReference type="RefSeq" id="WP_129186361.1">
    <property type="nucleotide sequence ID" value="NZ_CP035493.1"/>
</dbReference>
<keyword evidence="3" id="KW-1185">Reference proteome</keyword>
<dbReference type="AlphaFoldDB" id="A0A4P6EZR9"/>
<evidence type="ECO:0000313" key="3">
    <source>
        <dbReference type="Proteomes" id="UP000292118"/>
    </source>
</evidence>